<accession>A0A167YIK3</accession>
<comment type="caution">
    <text evidence="2">The sequence shown here is derived from an EMBL/GenBank/DDBJ whole genome shotgun (WGS) entry which is preliminary data.</text>
</comment>
<feature type="transmembrane region" description="Helical" evidence="1">
    <location>
        <begin position="47"/>
        <end position="67"/>
    </location>
</feature>
<feature type="transmembrane region" description="Helical" evidence="1">
    <location>
        <begin position="7"/>
        <end position="27"/>
    </location>
</feature>
<proteinExistence type="predicted"/>
<dbReference type="AlphaFoldDB" id="A0A167YIK3"/>
<keyword evidence="3" id="KW-1185">Reference proteome</keyword>
<keyword evidence="1" id="KW-0472">Membrane</keyword>
<name>A0A167YIK3_9FLAO</name>
<dbReference type="RefSeq" id="WP_066077420.1">
    <property type="nucleotide sequence ID" value="NZ_FRDK01000006.1"/>
</dbReference>
<evidence type="ECO:0000256" key="1">
    <source>
        <dbReference type="SAM" id="Phobius"/>
    </source>
</evidence>
<dbReference type="STRING" id="249352.SAMN05444395_10670"/>
<reference evidence="2 3" key="1">
    <citation type="submission" date="2016-03" db="EMBL/GenBank/DDBJ databases">
        <title>Draft genome sequence of Flavobacterium fryxellicola DSM 16209.</title>
        <authorList>
            <person name="Shin S.-K."/>
            <person name="Yi H."/>
        </authorList>
    </citation>
    <scope>NUCLEOTIDE SEQUENCE [LARGE SCALE GENOMIC DNA]</scope>
    <source>
        <strain evidence="2 3">DSM 16209</strain>
    </source>
</reference>
<protein>
    <recommendedName>
        <fullName evidence="4">DUF3185 domain-containing protein</fullName>
    </recommendedName>
</protein>
<dbReference type="EMBL" id="LVJE01000008">
    <property type="protein sequence ID" value="OAB29451.1"/>
    <property type="molecule type" value="Genomic_DNA"/>
</dbReference>
<evidence type="ECO:0000313" key="3">
    <source>
        <dbReference type="Proteomes" id="UP000077164"/>
    </source>
</evidence>
<dbReference type="Proteomes" id="UP000077164">
    <property type="component" value="Unassembled WGS sequence"/>
</dbReference>
<keyword evidence="1" id="KW-0812">Transmembrane</keyword>
<organism evidence="2 3">
    <name type="scientific">Flavobacterium fryxellicola</name>
    <dbReference type="NCBI Taxonomy" id="249352"/>
    <lineage>
        <taxon>Bacteria</taxon>
        <taxon>Pseudomonadati</taxon>
        <taxon>Bacteroidota</taxon>
        <taxon>Flavobacteriia</taxon>
        <taxon>Flavobacteriales</taxon>
        <taxon>Flavobacteriaceae</taxon>
        <taxon>Flavobacterium</taxon>
    </lineage>
</organism>
<sequence length="73" mass="7850">MKTKSIGIILIIIGIIMVLYNSFNFTTTEKLVDIGPIEINKEVNHPMAWSPIIGIVLAVGGVVLLVTGTTKKA</sequence>
<dbReference type="OrthoDB" id="1375121at2"/>
<gene>
    <name evidence="2" type="ORF">FBFR_04030</name>
</gene>
<evidence type="ECO:0000313" key="2">
    <source>
        <dbReference type="EMBL" id="OAB29451.1"/>
    </source>
</evidence>
<evidence type="ECO:0008006" key="4">
    <source>
        <dbReference type="Google" id="ProtNLM"/>
    </source>
</evidence>
<keyword evidence="1" id="KW-1133">Transmembrane helix</keyword>